<keyword evidence="2" id="KW-0805">Transcription regulation</keyword>
<dbReference type="Pfam" id="PF04542">
    <property type="entry name" value="Sigma70_r2"/>
    <property type="match status" value="1"/>
</dbReference>
<proteinExistence type="inferred from homology"/>
<evidence type="ECO:0000313" key="8">
    <source>
        <dbReference type="Proteomes" id="UP001335325"/>
    </source>
</evidence>
<accession>A0ABZ1GQQ0</accession>
<evidence type="ECO:0000313" key="7">
    <source>
        <dbReference type="EMBL" id="WSD07611.1"/>
    </source>
</evidence>
<evidence type="ECO:0000256" key="2">
    <source>
        <dbReference type="ARBA" id="ARBA00023015"/>
    </source>
</evidence>
<dbReference type="SUPFAM" id="SSF88659">
    <property type="entry name" value="Sigma3 and sigma4 domains of RNA polymerase sigma factors"/>
    <property type="match status" value="1"/>
</dbReference>
<keyword evidence="4" id="KW-0804">Transcription</keyword>
<gene>
    <name evidence="7" type="ORF">OIE73_18910</name>
</gene>
<dbReference type="PANTHER" id="PTHR43133">
    <property type="entry name" value="RNA POLYMERASE ECF-TYPE SIGMA FACTO"/>
    <property type="match status" value="1"/>
</dbReference>
<evidence type="ECO:0000256" key="4">
    <source>
        <dbReference type="ARBA" id="ARBA00023163"/>
    </source>
</evidence>
<dbReference type="InterPro" id="IPR013324">
    <property type="entry name" value="RNA_pol_sigma_r3/r4-like"/>
</dbReference>
<dbReference type="Proteomes" id="UP001335325">
    <property type="component" value="Chromosome"/>
</dbReference>
<dbReference type="RefSeq" id="WP_326753641.1">
    <property type="nucleotide sequence ID" value="NZ_CP109134.1"/>
</dbReference>
<organism evidence="7 8">
    <name type="scientific">Streptomyces hirsutus</name>
    <dbReference type="NCBI Taxonomy" id="35620"/>
    <lineage>
        <taxon>Bacteria</taxon>
        <taxon>Bacillati</taxon>
        <taxon>Actinomycetota</taxon>
        <taxon>Actinomycetes</taxon>
        <taxon>Kitasatosporales</taxon>
        <taxon>Streptomycetaceae</taxon>
        <taxon>Streptomyces</taxon>
    </lineage>
</organism>
<dbReference type="InterPro" id="IPR039425">
    <property type="entry name" value="RNA_pol_sigma-70-like"/>
</dbReference>
<feature type="domain" description="RNA polymerase sigma-70 region 2" evidence="5">
    <location>
        <begin position="13"/>
        <end position="78"/>
    </location>
</feature>
<dbReference type="NCBIfam" id="TIGR02937">
    <property type="entry name" value="sigma70-ECF"/>
    <property type="match status" value="1"/>
</dbReference>
<dbReference type="InterPro" id="IPR036388">
    <property type="entry name" value="WH-like_DNA-bd_sf"/>
</dbReference>
<dbReference type="InterPro" id="IPR007627">
    <property type="entry name" value="RNA_pol_sigma70_r2"/>
</dbReference>
<dbReference type="InterPro" id="IPR014284">
    <property type="entry name" value="RNA_pol_sigma-70_dom"/>
</dbReference>
<keyword evidence="3" id="KW-0731">Sigma factor</keyword>
<dbReference type="Pfam" id="PF08281">
    <property type="entry name" value="Sigma70_r4_2"/>
    <property type="match status" value="1"/>
</dbReference>
<evidence type="ECO:0000256" key="3">
    <source>
        <dbReference type="ARBA" id="ARBA00023082"/>
    </source>
</evidence>
<dbReference type="InterPro" id="IPR013249">
    <property type="entry name" value="RNA_pol_sigma70_r4_t2"/>
</dbReference>
<dbReference type="InterPro" id="IPR013325">
    <property type="entry name" value="RNA_pol_sigma_r2"/>
</dbReference>
<protein>
    <submittedName>
        <fullName evidence="7">RNA polymerase sigma factor</fullName>
    </submittedName>
</protein>
<evidence type="ECO:0000259" key="6">
    <source>
        <dbReference type="Pfam" id="PF08281"/>
    </source>
</evidence>
<feature type="domain" description="RNA polymerase sigma factor 70 region 4 type 2" evidence="6">
    <location>
        <begin position="106"/>
        <end position="157"/>
    </location>
</feature>
<dbReference type="Gene3D" id="1.10.10.10">
    <property type="entry name" value="Winged helix-like DNA-binding domain superfamily/Winged helix DNA-binding domain"/>
    <property type="match status" value="1"/>
</dbReference>
<evidence type="ECO:0000256" key="1">
    <source>
        <dbReference type="ARBA" id="ARBA00010641"/>
    </source>
</evidence>
<dbReference type="EMBL" id="CP109134">
    <property type="protein sequence ID" value="WSD07611.1"/>
    <property type="molecule type" value="Genomic_DNA"/>
</dbReference>
<dbReference type="Gene3D" id="1.10.1740.10">
    <property type="match status" value="1"/>
</dbReference>
<comment type="similarity">
    <text evidence="1">Belongs to the sigma-70 factor family. ECF subfamily.</text>
</comment>
<dbReference type="SUPFAM" id="SSF88946">
    <property type="entry name" value="Sigma2 domain of RNA polymerase sigma factors"/>
    <property type="match status" value="1"/>
</dbReference>
<name>A0ABZ1GQQ0_9ACTN</name>
<evidence type="ECO:0000259" key="5">
    <source>
        <dbReference type="Pfam" id="PF04542"/>
    </source>
</evidence>
<dbReference type="PANTHER" id="PTHR43133:SF25">
    <property type="entry name" value="RNA POLYMERASE SIGMA FACTOR RFAY-RELATED"/>
    <property type="match status" value="1"/>
</dbReference>
<reference evidence="7 8" key="1">
    <citation type="submission" date="2022-10" db="EMBL/GenBank/DDBJ databases">
        <title>The complete genomes of actinobacterial strains from the NBC collection.</title>
        <authorList>
            <person name="Joergensen T.S."/>
            <person name="Alvarez Arevalo M."/>
            <person name="Sterndorff E.B."/>
            <person name="Faurdal D."/>
            <person name="Vuksanovic O."/>
            <person name="Mourched A.-S."/>
            <person name="Charusanti P."/>
            <person name="Shaw S."/>
            <person name="Blin K."/>
            <person name="Weber T."/>
        </authorList>
    </citation>
    <scope>NUCLEOTIDE SEQUENCE [LARGE SCALE GENOMIC DNA]</scope>
    <source>
        <strain evidence="7 8">NBC 01753</strain>
    </source>
</reference>
<keyword evidence="8" id="KW-1185">Reference proteome</keyword>
<sequence>MDTATDEQRFTRLYRQHYAAVAAYVRRRISPDQVVDVVSEVFLVAWRRFETMPGNAELPWLYGVARHTLSSTYRSDERRLSLVQALAAQPRQTVGDHADSVVESAALAAALDSLSETDQEALRLTVWEGLSATQAAKALECSVASFHVRLHRARKRLRFNLEAASADVSSRFSVLHRDAAVRNGSRGDA</sequence>
<dbReference type="GeneID" id="91544684"/>